<dbReference type="EMBL" id="ACZR01000006">
    <property type="protein sequence ID" value="EEX50708.1"/>
    <property type="molecule type" value="Genomic_DNA"/>
</dbReference>
<dbReference type="GO" id="GO:0055085">
    <property type="term" value="P:transmembrane transport"/>
    <property type="evidence" value="ECO:0007669"/>
    <property type="project" value="UniProtKB-ARBA"/>
</dbReference>
<dbReference type="Proteomes" id="UP000005519">
    <property type="component" value="Unassembled WGS sequence"/>
</dbReference>
<gene>
    <name evidence="6" type="primary">rbsB2</name>
    <name evidence="6" type="ORF">HMPREF0621_0649</name>
</gene>
<reference evidence="6 7" key="1">
    <citation type="submission" date="2009-10" db="EMBL/GenBank/DDBJ databases">
        <authorList>
            <person name="Muzny D."/>
            <person name="Qin X."/>
            <person name="Deng J."/>
            <person name="Jiang H."/>
            <person name="Liu Y."/>
            <person name="Qu J."/>
            <person name="Song X.-Z."/>
            <person name="Zhang L."/>
            <person name="Thornton R."/>
            <person name="Coyle M."/>
            <person name="Francisco L."/>
            <person name="Jackson L."/>
            <person name="Javaid M."/>
            <person name="Korchina V."/>
            <person name="Kovar C."/>
            <person name="Mata R."/>
            <person name="Mathew T."/>
            <person name="Ngo R."/>
            <person name="Nguyen L."/>
            <person name="Nguyen N."/>
            <person name="Okwuonu G."/>
            <person name="Ongeri F."/>
            <person name="Pham C."/>
            <person name="Simmons D."/>
            <person name="Wilczek-Boney K."/>
            <person name="Hale W."/>
            <person name="Jakkamsetti A."/>
            <person name="Pham P."/>
            <person name="Ruth R."/>
            <person name="San Lucas F."/>
            <person name="Warren J."/>
            <person name="Zhang J."/>
            <person name="Zhao Z."/>
            <person name="Zhou C."/>
            <person name="Zhu D."/>
            <person name="Lee S."/>
            <person name="Bess C."/>
            <person name="Blankenburg K."/>
            <person name="Forbes L."/>
            <person name="Fu Q."/>
            <person name="Gubbala S."/>
            <person name="Hirani K."/>
            <person name="Jayaseelan J.C."/>
            <person name="Lara F."/>
            <person name="Munidasa M."/>
            <person name="Palculict T."/>
            <person name="Patil S."/>
            <person name="Pu L.-L."/>
            <person name="Saada N."/>
            <person name="Tang L."/>
            <person name="Weissenberger G."/>
            <person name="Zhu Y."/>
            <person name="Hemphill L."/>
            <person name="Shang Y."/>
            <person name="Youmans B."/>
            <person name="Ayvaz T."/>
            <person name="Ross M."/>
            <person name="Santibanez J."/>
            <person name="Aqrawi P."/>
            <person name="Gross S."/>
            <person name="Joshi V."/>
            <person name="Fowler G."/>
            <person name="Nazareth L."/>
            <person name="Reid J."/>
            <person name="Worley K."/>
            <person name="Petrosino J."/>
            <person name="Highlander S."/>
            <person name="Gibbs R."/>
        </authorList>
    </citation>
    <scope>NUCLEOTIDE SEQUENCE [LARGE SCALE GENOMIC DNA]</scope>
    <source>
        <strain evidence="6 7">ATCC 43325</strain>
    </source>
</reference>
<dbReference type="OrthoDB" id="250606at2"/>
<dbReference type="RefSeq" id="WP_005763488.1">
    <property type="nucleotide sequence ID" value="NZ_GG704811.1"/>
</dbReference>
<evidence type="ECO:0000259" key="5">
    <source>
        <dbReference type="Pfam" id="PF13407"/>
    </source>
</evidence>
<organism evidence="6 7">
    <name type="scientific">Pasteurella dagmatis ATCC 43325</name>
    <dbReference type="NCBI Taxonomy" id="667128"/>
    <lineage>
        <taxon>Bacteria</taxon>
        <taxon>Pseudomonadati</taxon>
        <taxon>Pseudomonadota</taxon>
        <taxon>Gammaproteobacteria</taxon>
        <taxon>Pasteurellales</taxon>
        <taxon>Pasteurellaceae</taxon>
        <taxon>Pasteurella</taxon>
    </lineage>
</organism>
<comment type="subcellular location">
    <subcellularLocation>
        <location evidence="1">Cell envelope</location>
    </subcellularLocation>
</comment>
<feature type="domain" description="Periplasmic binding protein" evidence="5">
    <location>
        <begin position="30"/>
        <end position="291"/>
    </location>
</feature>
<dbReference type="PANTHER" id="PTHR46847">
    <property type="entry name" value="D-ALLOSE-BINDING PERIPLASMIC PROTEIN-RELATED"/>
    <property type="match status" value="1"/>
</dbReference>
<dbReference type="AlphaFoldDB" id="C9PNR7"/>
<keyword evidence="7" id="KW-1185">Reference proteome</keyword>
<dbReference type="GO" id="GO:0030246">
    <property type="term" value="F:carbohydrate binding"/>
    <property type="evidence" value="ECO:0007669"/>
    <property type="project" value="UniProtKB-ARBA"/>
</dbReference>
<evidence type="ECO:0000313" key="6">
    <source>
        <dbReference type="EMBL" id="EEX50708.1"/>
    </source>
</evidence>
<evidence type="ECO:0000313" key="7">
    <source>
        <dbReference type="Proteomes" id="UP000005519"/>
    </source>
</evidence>
<evidence type="ECO:0000256" key="1">
    <source>
        <dbReference type="ARBA" id="ARBA00004196"/>
    </source>
</evidence>
<comment type="caution">
    <text evidence="6">The sequence shown here is derived from an EMBL/GenBank/DDBJ whole genome shotgun (WGS) entry which is preliminary data.</text>
</comment>
<dbReference type="Pfam" id="PF13407">
    <property type="entry name" value="Peripla_BP_4"/>
    <property type="match status" value="1"/>
</dbReference>
<dbReference type="Gene3D" id="3.40.50.2300">
    <property type="match status" value="2"/>
</dbReference>
<feature type="signal peptide" evidence="4">
    <location>
        <begin position="1"/>
        <end position="19"/>
    </location>
</feature>
<sequence>MKKMTLIASAILGLSTLFAAPQLLAKTNEIAVIVKTENANFWQNVKKGAVAAEKDLGGQYKVSFQGPQAETAIDEEVNMVNNAINRGVAGIVLAASDPDALIPPVKKAFESGIPVVIIDSGINSDGKYYQSFLATDNRAAGKLAAEKLLAKHGEKMGKVAVMSYTPGAASAIERTGGFMDEIKKHKDVKLMEPLYSQSDMVTALNQTIDVLTSNPDLTAIFGANEPTAVGMARAVKERGYAGKLVAVGFDGNQDLQNFVRDGTLEGIVVQSSYQMGYKGVETINRILKGEKVEKFIDTGVVFVTKDNIDTEEAKAVLY</sequence>
<dbReference type="InterPro" id="IPR028082">
    <property type="entry name" value="Peripla_BP_I"/>
</dbReference>
<evidence type="ECO:0000256" key="4">
    <source>
        <dbReference type="SAM" id="SignalP"/>
    </source>
</evidence>
<comment type="similarity">
    <text evidence="2">Belongs to the bacterial solute-binding protein 2 family.</text>
</comment>
<protein>
    <submittedName>
        <fullName evidence="6">Sugar-binding domain protein</fullName>
    </submittedName>
</protein>
<dbReference type="HOGENOM" id="CLU_037628_3_3_6"/>
<evidence type="ECO:0000256" key="2">
    <source>
        <dbReference type="ARBA" id="ARBA00007639"/>
    </source>
</evidence>
<dbReference type="PANTHER" id="PTHR46847:SF1">
    <property type="entry name" value="D-ALLOSE-BINDING PERIPLASMIC PROTEIN-RELATED"/>
    <property type="match status" value="1"/>
</dbReference>
<dbReference type="InterPro" id="IPR025997">
    <property type="entry name" value="SBP_2_dom"/>
</dbReference>
<keyword evidence="3 4" id="KW-0732">Signal</keyword>
<dbReference type="GO" id="GO:0030313">
    <property type="term" value="C:cell envelope"/>
    <property type="evidence" value="ECO:0007669"/>
    <property type="project" value="UniProtKB-SubCell"/>
</dbReference>
<proteinExistence type="inferred from homology"/>
<accession>C9PNR7</accession>
<dbReference type="STRING" id="667128.HMPREF0621_0649"/>
<name>C9PNR7_9PAST</name>
<feature type="chain" id="PRO_5002998440" evidence="4">
    <location>
        <begin position="20"/>
        <end position="318"/>
    </location>
</feature>
<dbReference type="SUPFAM" id="SSF53822">
    <property type="entry name" value="Periplasmic binding protein-like I"/>
    <property type="match status" value="1"/>
</dbReference>
<dbReference type="CDD" id="cd20008">
    <property type="entry name" value="PBP1_ABC_sugar_binding-like"/>
    <property type="match status" value="1"/>
</dbReference>
<evidence type="ECO:0000256" key="3">
    <source>
        <dbReference type="ARBA" id="ARBA00022729"/>
    </source>
</evidence>